<gene>
    <name evidence="4" type="ORF">BaRGS_00001782</name>
</gene>
<accession>A0ABD0M676</accession>
<evidence type="ECO:0000256" key="1">
    <source>
        <dbReference type="PROSITE-ProRule" id="PRU00152"/>
    </source>
</evidence>
<feature type="compositionally biased region" description="Basic and acidic residues" evidence="2">
    <location>
        <begin position="526"/>
        <end position="535"/>
    </location>
</feature>
<proteinExistence type="predicted"/>
<feature type="region of interest" description="Disordered" evidence="2">
    <location>
        <begin position="496"/>
        <end position="535"/>
    </location>
</feature>
<dbReference type="Pfam" id="PF01477">
    <property type="entry name" value="PLAT"/>
    <property type="match status" value="3"/>
</dbReference>
<dbReference type="PROSITE" id="PS50095">
    <property type="entry name" value="PLAT"/>
    <property type="match status" value="3"/>
</dbReference>
<comment type="caution">
    <text evidence="1">Lacks conserved residue(s) required for the propagation of feature annotation.</text>
</comment>
<feature type="region of interest" description="Disordered" evidence="2">
    <location>
        <begin position="78"/>
        <end position="105"/>
    </location>
</feature>
<dbReference type="Gene3D" id="2.40.180.10">
    <property type="entry name" value="Catalase core domain"/>
    <property type="match status" value="2"/>
</dbReference>
<name>A0ABD0M676_9CAEN</name>
<dbReference type="EMBL" id="JACVVK020000005">
    <property type="protein sequence ID" value="KAK7506931.1"/>
    <property type="molecule type" value="Genomic_DNA"/>
</dbReference>
<feature type="domain" description="PLAT" evidence="3">
    <location>
        <begin position="417"/>
        <end position="583"/>
    </location>
</feature>
<protein>
    <recommendedName>
        <fullName evidence="3">PLAT domain-containing protein</fullName>
    </recommendedName>
</protein>
<dbReference type="PANTHER" id="PTHR45901">
    <property type="entry name" value="PROTEIN CBG12474"/>
    <property type="match status" value="1"/>
</dbReference>
<feature type="region of interest" description="Disordered" evidence="2">
    <location>
        <begin position="1"/>
        <end position="22"/>
    </location>
</feature>
<dbReference type="SUPFAM" id="SSF49723">
    <property type="entry name" value="Lipase/lipooxygenase domain (PLAT/LH2 domain)"/>
    <property type="match status" value="3"/>
</dbReference>
<feature type="compositionally biased region" description="Basic and acidic residues" evidence="2">
    <location>
        <begin position="502"/>
        <end position="512"/>
    </location>
</feature>
<dbReference type="Gene3D" id="2.60.60.20">
    <property type="entry name" value="PLAT/LH2 domain"/>
    <property type="match status" value="1"/>
</dbReference>
<dbReference type="InterPro" id="IPR001024">
    <property type="entry name" value="PLAT/LH2_dom"/>
</dbReference>
<evidence type="ECO:0000313" key="4">
    <source>
        <dbReference type="EMBL" id="KAK7506931.1"/>
    </source>
</evidence>
<keyword evidence="5" id="KW-1185">Reference proteome</keyword>
<comment type="caution">
    <text evidence="4">The sequence shown here is derived from an EMBL/GenBank/DDBJ whole genome shotgun (WGS) entry which is preliminary data.</text>
</comment>
<dbReference type="CDD" id="cd01756">
    <property type="entry name" value="PLAT_repeat"/>
    <property type="match status" value="1"/>
</dbReference>
<feature type="compositionally biased region" description="Polar residues" evidence="2">
    <location>
        <begin position="92"/>
        <end position="105"/>
    </location>
</feature>
<dbReference type="SMART" id="SM00308">
    <property type="entry name" value="LH2"/>
    <property type="match status" value="2"/>
</dbReference>
<evidence type="ECO:0000313" key="5">
    <source>
        <dbReference type="Proteomes" id="UP001519460"/>
    </source>
</evidence>
<evidence type="ECO:0000256" key="2">
    <source>
        <dbReference type="SAM" id="MobiDB-lite"/>
    </source>
</evidence>
<dbReference type="PANTHER" id="PTHR45901:SF3">
    <property type="entry name" value="LIPOXYGENASE HOMOLOGY DOMAIN-CONTAINING PROTEIN 1"/>
    <property type="match status" value="1"/>
</dbReference>
<dbReference type="InterPro" id="IPR036392">
    <property type="entry name" value="PLAT/LH2_dom_sf"/>
</dbReference>
<dbReference type="Proteomes" id="UP001519460">
    <property type="component" value="Unassembled WGS sequence"/>
</dbReference>
<feature type="domain" description="PLAT" evidence="3">
    <location>
        <begin position="284"/>
        <end position="402"/>
    </location>
</feature>
<dbReference type="AlphaFoldDB" id="A0ABD0M676"/>
<feature type="domain" description="PLAT" evidence="3">
    <location>
        <begin position="156"/>
        <end position="275"/>
    </location>
</feature>
<evidence type="ECO:0000259" key="3">
    <source>
        <dbReference type="PROSITE" id="PS50095"/>
    </source>
</evidence>
<reference evidence="4 5" key="1">
    <citation type="journal article" date="2023" name="Sci. Data">
        <title>Genome assembly of the Korean intertidal mud-creeper Batillaria attramentaria.</title>
        <authorList>
            <person name="Patra A.K."/>
            <person name="Ho P.T."/>
            <person name="Jun S."/>
            <person name="Lee S.J."/>
            <person name="Kim Y."/>
            <person name="Won Y.J."/>
        </authorList>
    </citation>
    <scope>NUCLEOTIDE SEQUENCE [LARGE SCALE GENOMIC DNA]</scope>
    <source>
        <strain evidence="4">Wonlab-2016</strain>
    </source>
</reference>
<feature type="compositionally biased region" description="Acidic residues" evidence="2">
    <location>
        <begin position="513"/>
        <end position="525"/>
    </location>
</feature>
<organism evidence="4 5">
    <name type="scientific">Batillaria attramentaria</name>
    <dbReference type="NCBI Taxonomy" id="370345"/>
    <lineage>
        <taxon>Eukaryota</taxon>
        <taxon>Metazoa</taxon>
        <taxon>Spiralia</taxon>
        <taxon>Lophotrochozoa</taxon>
        <taxon>Mollusca</taxon>
        <taxon>Gastropoda</taxon>
        <taxon>Caenogastropoda</taxon>
        <taxon>Sorbeoconcha</taxon>
        <taxon>Cerithioidea</taxon>
        <taxon>Batillariidae</taxon>
        <taxon>Batillaria</taxon>
    </lineage>
</organism>
<dbReference type="InterPro" id="IPR052970">
    <property type="entry name" value="Inner_ear_hair_cell_LOXHD"/>
</dbReference>
<sequence>MSVSEHSVWHKPPTAAMANGSYASRRERAVRYTWAGPFNTQLYDDQLRELSNTTRDNLNRLASNMRKTESCDQYGIRHWHPESRPVNGHSAPVQQERPQSRGSWSNMSVMFTSADALSSAPRSKSIPRPIKQRIDYIAPRPKQKKKVEERPLLMDALYKVTVWTGDVPGGSTDANVHITIVGEDDMLPKTRLWHRQGTSKFCFVRGSKEVFYLKSPKLGNLRMITIEHDGLEKRHSWYLDRLEIQCMDTKRVWIFTCKNWLSMHHGDFRIKRDLEPKEKEKVWREFEVTVETGQKRLAGTDANVYITVHGTEGSSTKIHLNAKNRKDCFQKGMVNKFRIRVHDIGEIRSLRVEHDASGLMSGWFLEKITLQDIHNPACMYHFLYHGWLAKDVGDGHLWRELRAKKHLPKEVTTGKPVQYKVIVKTGDIRYAGTDANVYVVFVGSAGKTTKLFMDDSRDNFERDMEETFEVKVRKYLSRQEIAEQITQQRKLWKTKKQRQRKRLADKLNRQDTGDSDVSDSGDESEKETSGKRERRVSKEERFAEMFDRDGKVVKVPVFEEYYFPCSKWFATDEADGLIERELDVGKQTLFFQERE</sequence>